<feature type="compositionally biased region" description="Basic and acidic residues" evidence="2">
    <location>
        <begin position="564"/>
        <end position="574"/>
    </location>
</feature>
<gene>
    <name evidence="3" type="ORF">BESB_012140</name>
</gene>
<keyword evidence="4" id="KW-1185">Reference proteome</keyword>
<feature type="region of interest" description="Disordered" evidence="2">
    <location>
        <begin position="640"/>
        <end position="664"/>
    </location>
</feature>
<feature type="region of interest" description="Disordered" evidence="2">
    <location>
        <begin position="201"/>
        <end position="223"/>
    </location>
</feature>
<feature type="compositionally biased region" description="Polar residues" evidence="2">
    <location>
        <begin position="1128"/>
        <end position="1153"/>
    </location>
</feature>
<reference evidence="3 4" key="1">
    <citation type="submission" date="2017-09" db="EMBL/GenBank/DDBJ databases">
        <title>Genome sequencing of Besnoitia besnoiti strain Bb-Ger1.</title>
        <authorList>
            <person name="Schares G."/>
            <person name="Venepally P."/>
            <person name="Lorenzi H.A."/>
        </authorList>
    </citation>
    <scope>NUCLEOTIDE SEQUENCE [LARGE SCALE GENOMIC DNA]</scope>
    <source>
        <strain evidence="3 4">Bb-Ger1</strain>
    </source>
</reference>
<dbReference type="RefSeq" id="XP_029216611.1">
    <property type="nucleotide sequence ID" value="XM_029359944.1"/>
</dbReference>
<organism evidence="3 4">
    <name type="scientific">Besnoitia besnoiti</name>
    <name type="common">Apicomplexan protozoan</name>
    <dbReference type="NCBI Taxonomy" id="94643"/>
    <lineage>
        <taxon>Eukaryota</taxon>
        <taxon>Sar</taxon>
        <taxon>Alveolata</taxon>
        <taxon>Apicomplexa</taxon>
        <taxon>Conoidasida</taxon>
        <taxon>Coccidia</taxon>
        <taxon>Eucoccidiorida</taxon>
        <taxon>Eimeriorina</taxon>
        <taxon>Sarcocystidae</taxon>
        <taxon>Besnoitia</taxon>
    </lineage>
</organism>
<feature type="compositionally biased region" description="Polar residues" evidence="2">
    <location>
        <begin position="597"/>
        <end position="606"/>
    </location>
</feature>
<feature type="region of interest" description="Disordered" evidence="2">
    <location>
        <begin position="1434"/>
        <end position="1524"/>
    </location>
</feature>
<feature type="coiled-coil region" evidence="1">
    <location>
        <begin position="1155"/>
        <end position="1186"/>
    </location>
</feature>
<proteinExistence type="predicted"/>
<accession>A0A2A9MB34</accession>
<evidence type="ECO:0000313" key="3">
    <source>
        <dbReference type="EMBL" id="PFH32602.1"/>
    </source>
</evidence>
<feature type="region of interest" description="Disordered" evidence="2">
    <location>
        <begin position="1121"/>
        <end position="1154"/>
    </location>
</feature>
<sequence length="1558" mass="170016">MLAVDHVLAKAREEVGAVDVNNKQKSTRVGGYPPEKCAEKVVTIEDMCTDVVHLQEPYSCPKKETKVSCRPGILQVPRVCHRVGVRWVEKSCNLIDYELKCNKRLVDLPGKCTKEWMIQQPYPCALTSTEEECSVQRIEVPDQCSRTTLKPLSFECVKETLETYCEGQMDFIGLPQGNFHRQSRDRETQKKLPPKVIRKLAEPRTPGDDDISEFSGTHGEPSLCKKASRRHVPYSCSRPGMKQQCKVVKQKRAYQCIKEEQEVSEFDCSYTEMKLNCSGVELLAAGRGRSEITSSALVSAGLASAVEAGENSREAGTLPPSGQTQSSTKEESFLLQNVVATDRHNQRRRLRKTTRAADPLQHIPPGCVEEEVRVQKTCKGTTLKKAERQCESDEDEEVCETIRDDTPGICYTVEEFDEVYSCPPEPELRQLVPANCKTRSVKRKEICTKTLPFTEDFTCEAQVPVTTCSPVTKIDATTCYRTAQKTMEYSCLKPTEVEECMPVPVYRAGKCFEQEEYKQAYECTETKVRQKCEQLEKEVASHCFKGVKQKITYPCRKATTERVCSGRETEERLGRQAGADHSSPPPNEKHGAPHTSVHAQQVTDSQLTDRRARSSPISSSDAAAQQAALAALRLAHAAAAGLPSPPERPPESDVQASSSVVIKDEHPAEGTRHINVTSKARRLLPAFKPWGLKSKNDPPYSSVTVHLPVPPPPPGGVYLGPRAYAINELNRQAALGFADVAGEYVEDVRLPPAHIVEFNDTGNQHRKYFLKNPSTILPPVPPQPLPGDAFYSLSSREKENSHDGVLFEQPVRGGYNGSPQVGAEGFPIPLEPLVPGSPVPSLLTDVSAASPTSISNLPAPVRPPLAQPRAAPIPELHDGHMWHHAQPASHGHEGGSTPSQFESVPELPQQAHHFQNSIPDFQYGGLNQGGPQIVDGAGMTDEFSALEAALVELPGQNPAAPEAAYHHHPHANSSAVPMGSTVPHLSTRGAVPPFNSGNAWYERSGVSARPSKHDVQPKIVVGGPAPNAAVVPNYEVMPPLHRIQQLTEEVHNLVQLQRTQRGFLTDQQRQLLEEIIRELELLAGSGAFSWKQPNQHQSVTIPAATETLLQGEVTVAHPKEEMGEENIDSVQPNRSQSPFEASKSGATAPTTDVQSDKLRELLESLLAELRSEQTSLTTEINQASADGDLHESLTQELKFIKEDIGIVEDGLSRLDSGELSKEEMQSLWQFLLGDDVPHTADAETDATVEKKGKETSYVYETQRQHHSIASEAMTITPNPDYGRSVPQGARTHAFIPTSPEDVAGSMALAAAAAVLHNAMAVSFTAPVPVVHHPPQPPIASPVSAREALIAAVLDGAFEIKAHILKAMHTLQHLIDTTDMPVDREREARYLLEGLKRDLGKMHNIVDRASTGELSTADLQYISVQLEAVRQKAEGSAAMQERGASAPLSSLPSTTGSADLPPTGESLGRPGEEYSSDPSGPDGTGDPGNAVGTIPLVPHAGMAVFEPDVSGSSPKKNRDSTTPQARTNVYITINIDETGNVTSERRQGRRLSKGMLPCE</sequence>
<protein>
    <recommendedName>
        <fullName evidence="5">Toxoplasma gondii family D protein</fullName>
    </recommendedName>
</protein>
<feature type="compositionally biased region" description="Polar residues" evidence="2">
    <location>
        <begin position="1446"/>
        <end position="1456"/>
    </location>
</feature>
<dbReference type="VEuPathDB" id="ToxoDB:BESB_012140"/>
<feature type="region of interest" description="Disordered" evidence="2">
    <location>
        <begin position="958"/>
        <end position="977"/>
    </location>
</feature>
<evidence type="ECO:0000313" key="4">
    <source>
        <dbReference type="Proteomes" id="UP000224006"/>
    </source>
</evidence>
<feature type="region of interest" description="Disordered" evidence="2">
    <location>
        <begin position="310"/>
        <end position="330"/>
    </location>
</feature>
<name>A0A2A9MB34_BESBE</name>
<feature type="compositionally biased region" description="Low complexity" evidence="2">
    <location>
        <begin position="614"/>
        <end position="624"/>
    </location>
</feature>
<feature type="compositionally biased region" description="Polar residues" evidence="2">
    <location>
        <begin position="1509"/>
        <end position="1524"/>
    </location>
</feature>
<dbReference type="Proteomes" id="UP000224006">
    <property type="component" value="Chromosome IX"/>
</dbReference>
<evidence type="ECO:0008006" key="5">
    <source>
        <dbReference type="Google" id="ProtNLM"/>
    </source>
</evidence>
<keyword evidence="1" id="KW-0175">Coiled coil</keyword>
<comment type="caution">
    <text evidence="3">The sequence shown here is derived from an EMBL/GenBank/DDBJ whole genome shotgun (WGS) entry which is preliminary data.</text>
</comment>
<dbReference type="KEGG" id="bbes:BESB_012140"/>
<feature type="region of interest" description="Disordered" evidence="2">
    <location>
        <begin position="564"/>
        <end position="624"/>
    </location>
</feature>
<evidence type="ECO:0000256" key="1">
    <source>
        <dbReference type="SAM" id="Coils"/>
    </source>
</evidence>
<feature type="region of interest" description="Disordered" evidence="2">
    <location>
        <begin position="883"/>
        <end position="907"/>
    </location>
</feature>
<dbReference type="GeneID" id="40306276"/>
<dbReference type="OrthoDB" id="330299at2759"/>
<evidence type="ECO:0000256" key="2">
    <source>
        <dbReference type="SAM" id="MobiDB-lite"/>
    </source>
</evidence>
<dbReference type="EMBL" id="NWUJ01000010">
    <property type="protein sequence ID" value="PFH32602.1"/>
    <property type="molecule type" value="Genomic_DNA"/>
</dbReference>